<evidence type="ECO:0000256" key="1">
    <source>
        <dbReference type="ARBA" id="ARBA00004123"/>
    </source>
</evidence>
<keyword evidence="12" id="KW-1185">Reference proteome</keyword>
<dbReference type="GO" id="GO:0016251">
    <property type="term" value="F:RNA polymerase II general transcription initiation factor activity"/>
    <property type="evidence" value="ECO:0007669"/>
    <property type="project" value="TreeGrafter"/>
</dbReference>
<dbReference type="Gene3D" id="2.60.40.1730">
    <property type="entry name" value="tricorn interacting facor f3 domain"/>
    <property type="match status" value="1"/>
</dbReference>
<dbReference type="InterPro" id="IPR057345">
    <property type="entry name" value="Ig-like_TAF2"/>
</dbReference>
<keyword evidence="6" id="KW-0804">Transcription</keyword>
<evidence type="ECO:0000259" key="10">
    <source>
        <dbReference type="PROSITE" id="PS50014"/>
    </source>
</evidence>
<keyword evidence="5 8" id="KW-0103">Bromodomain</keyword>
<feature type="region of interest" description="Disordered" evidence="9">
    <location>
        <begin position="1932"/>
        <end position="1953"/>
    </location>
</feature>
<dbReference type="SUPFAM" id="SSF47370">
    <property type="entry name" value="Bromodomain"/>
    <property type="match status" value="3"/>
</dbReference>
<evidence type="ECO:0000256" key="5">
    <source>
        <dbReference type="ARBA" id="ARBA00023117"/>
    </source>
</evidence>
<dbReference type="GeneID" id="28976688"/>
<dbReference type="InterPro" id="IPR042097">
    <property type="entry name" value="Aminopeptidase_N-like_N_sf"/>
</dbReference>
<dbReference type="GO" id="GO:0006367">
    <property type="term" value="P:transcription initiation at RNA polymerase II promoter"/>
    <property type="evidence" value="ECO:0007669"/>
    <property type="project" value="TreeGrafter"/>
</dbReference>
<feature type="compositionally biased region" description="Pro residues" evidence="9">
    <location>
        <begin position="1233"/>
        <end position="1245"/>
    </location>
</feature>
<dbReference type="GO" id="GO:0003682">
    <property type="term" value="F:chromatin binding"/>
    <property type="evidence" value="ECO:0007669"/>
    <property type="project" value="TreeGrafter"/>
</dbReference>
<dbReference type="CDD" id="cd04369">
    <property type="entry name" value="Bromodomain"/>
    <property type="match status" value="2"/>
</dbReference>
<dbReference type="PROSITE" id="PS00633">
    <property type="entry name" value="BROMODOMAIN_1"/>
    <property type="match status" value="1"/>
</dbReference>
<feature type="region of interest" description="Disordered" evidence="9">
    <location>
        <begin position="192"/>
        <end position="253"/>
    </location>
</feature>
<feature type="compositionally biased region" description="Basic residues" evidence="9">
    <location>
        <begin position="1387"/>
        <end position="1405"/>
    </location>
</feature>
<dbReference type="InterPro" id="IPR036427">
    <property type="entry name" value="Bromodomain-like_sf"/>
</dbReference>
<feature type="compositionally biased region" description="Gly residues" evidence="9">
    <location>
        <begin position="1628"/>
        <end position="1639"/>
    </location>
</feature>
<dbReference type="OMA" id="REFLMPI"/>
<dbReference type="InterPro" id="IPR027268">
    <property type="entry name" value="Peptidase_M4/M1_CTD_sf"/>
</dbReference>
<evidence type="ECO:0000313" key="11">
    <source>
        <dbReference type="EMBL" id="KPV76199.1"/>
    </source>
</evidence>
<feature type="region of interest" description="Disordered" evidence="9">
    <location>
        <begin position="1378"/>
        <end position="1657"/>
    </location>
</feature>
<feature type="compositionally biased region" description="Pro residues" evidence="9">
    <location>
        <begin position="1406"/>
        <end position="1428"/>
    </location>
</feature>
<dbReference type="Gene3D" id="1.10.390.10">
    <property type="entry name" value="Neutral Protease Domain 2"/>
    <property type="match status" value="1"/>
</dbReference>
<dbReference type="PROSITE" id="PS50014">
    <property type="entry name" value="BROMODOMAIN_2"/>
    <property type="match status" value="3"/>
</dbReference>
<proteinExistence type="inferred from homology"/>
<evidence type="ECO:0000256" key="7">
    <source>
        <dbReference type="ARBA" id="ARBA00023242"/>
    </source>
</evidence>
<feature type="domain" description="Bromo" evidence="10">
    <location>
        <begin position="1726"/>
        <end position="1797"/>
    </location>
</feature>
<name>A0A194S6M6_RHOGW</name>
<dbReference type="GO" id="GO:0005669">
    <property type="term" value="C:transcription factor TFIID complex"/>
    <property type="evidence" value="ECO:0007669"/>
    <property type="project" value="InterPro"/>
</dbReference>
<feature type="compositionally biased region" description="Pro residues" evidence="9">
    <location>
        <begin position="1495"/>
        <end position="1517"/>
    </location>
</feature>
<dbReference type="STRING" id="578459.A0A194S6M6"/>
<dbReference type="OrthoDB" id="308861at2759"/>
<feature type="compositionally biased region" description="Acidic residues" evidence="9">
    <location>
        <begin position="241"/>
        <end position="253"/>
    </location>
</feature>
<feature type="compositionally biased region" description="Pro residues" evidence="9">
    <location>
        <begin position="1443"/>
        <end position="1466"/>
    </location>
</feature>
<evidence type="ECO:0000313" key="12">
    <source>
        <dbReference type="Proteomes" id="UP000053890"/>
    </source>
</evidence>
<dbReference type="InterPro" id="IPR037813">
    <property type="entry name" value="TAF2"/>
</dbReference>
<feature type="compositionally biased region" description="Acidic residues" evidence="9">
    <location>
        <begin position="334"/>
        <end position="346"/>
    </location>
</feature>
<dbReference type="GO" id="GO:0006325">
    <property type="term" value="P:chromatin organization"/>
    <property type="evidence" value="ECO:0007669"/>
    <property type="project" value="UniProtKB-ARBA"/>
</dbReference>
<dbReference type="InterPro" id="IPR057991">
    <property type="entry name" value="TPR_TAF2_C"/>
</dbReference>
<dbReference type="PANTHER" id="PTHR15137">
    <property type="entry name" value="TRANSCRIPTION INITIATION FACTOR TFIID"/>
    <property type="match status" value="1"/>
</dbReference>
<dbReference type="SUPFAM" id="SSF55486">
    <property type="entry name" value="Metalloproteases ('zincins'), catalytic domain"/>
    <property type="match status" value="1"/>
</dbReference>
<keyword evidence="4" id="KW-0805">Transcription regulation</keyword>
<dbReference type="EMBL" id="KQ474076">
    <property type="protein sequence ID" value="KPV76199.1"/>
    <property type="molecule type" value="Genomic_DNA"/>
</dbReference>
<dbReference type="Pfam" id="PF00439">
    <property type="entry name" value="Bromodomain"/>
    <property type="match status" value="3"/>
</dbReference>
<dbReference type="InterPro" id="IPR018359">
    <property type="entry name" value="Bromodomain_CS"/>
</dbReference>
<evidence type="ECO:0000256" key="2">
    <source>
        <dbReference type="ARBA" id="ARBA00010937"/>
    </source>
</evidence>
<feature type="region of interest" description="Disordered" evidence="9">
    <location>
        <begin position="1172"/>
        <end position="1199"/>
    </location>
</feature>
<dbReference type="Pfam" id="PF25316">
    <property type="entry name" value="TAF2_3rd"/>
    <property type="match status" value="1"/>
</dbReference>
<accession>A0A194S6M6</accession>
<keyword evidence="7" id="KW-0539">Nucleus</keyword>
<protein>
    <recommendedName>
        <fullName evidence="3">Transcription initiation factor TFIID subunit 2</fullName>
    </recommendedName>
</protein>
<dbReference type="Pfam" id="PF25577">
    <property type="entry name" value="TPR_TAF2_C"/>
    <property type="match status" value="1"/>
</dbReference>
<evidence type="ECO:0000256" key="6">
    <source>
        <dbReference type="ARBA" id="ARBA00023163"/>
    </source>
</evidence>
<gene>
    <name evidence="11" type="ORF">RHOBADRAFT_52239</name>
</gene>
<reference evidence="11 12" key="1">
    <citation type="journal article" date="2015" name="Front. Microbiol.">
        <title>Genome sequence of the plant growth promoting endophytic yeast Rhodotorula graminis WP1.</title>
        <authorList>
            <person name="Firrincieli A."/>
            <person name="Otillar R."/>
            <person name="Salamov A."/>
            <person name="Schmutz J."/>
            <person name="Khan Z."/>
            <person name="Redman R.S."/>
            <person name="Fleck N.D."/>
            <person name="Lindquist E."/>
            <person name="Grigoriev I.V."/>
            <person name="Doty S.L."/>
        </authorList>
    </citation>
    <scope>NUCLEOTIDE SEQUENCE [LARGE SCALE GENOMIC DNA]</scope>
    <source>
        <strain evidence="11 12">WP1</strain>
    </source>
</reference>
<feature type="region of interest" description="Disordered" evidence="9">
    <location>
        <begin position="1230"/>
        <end position="1267"/>
    </location>
</feature>
<organism evidence="11 12">
    <name type="scientific">Rhodotorula graminis (strain WP1)</name>
    <dbReference type="NCBI Taxonomy" id="578459"/>
    <lineage>
        <taxon>Eukaryota</taxon>
        <taxon>Fungi</taxon>
        <taxon>Dikarya</taxon>
        <taxon>Basidiomycota</taxon>
        <taxon>Pucciniomycotina</taxon>
        <taxon>Microbotryomycetes</taxon>
        <taxon>Sporidiobolales</taxon>
        <taxon>Sporidiobolaceae</taxon>
        <taxon>Rhodotorula</taxon>
    </lineage>
</organism>
<dbReference type="PANTHER" id="PTHR15137:SF9">
    <property type="entry name" value="TRANSCRIPTION INITIATION FACTOR TFIID SUBUNIT 2"/>
    <property type="match status" value="1"/>
</dbReference>
<evidence type="ECO:0000256" key="3">
    <source>
        <dbReference type="ARBA" id="ARBA00017363"/>
    </source>
</evidence>
<feature type="compositionally biased region" description="Pro residues" evidence="9">
    <location>
        <begin position="1540"/>
        <end position="1555"/>
    </location>
</feature>
<dbReference type="RefSeq" id="XP_018272248.1">
    <property type="nucleotide sequence ID" value="XM_018416240.1"/>
</dbReference>
<evidence type="ECO:0000256" key="4">
    <source>
        <dbReference type="ARBA" id="ARBA00023015"/>
    </source>
</evidence>
<dbReference type="SUPFAM" id="SSF63737">
    <property type="entry name" value="Leukotriene A4 hydrolase N-terminal domain"/>
    <property type="match status" value="1"/>
</dbReference>
<dbReference type="CDD" id="cd09839">
    <property type="entry name" value="M1_like_TAF2"/>
    <property type="match status" value="1"/>
</dbReference>
<dbReference type="SMART" id="SM00297">
    <property type="entry name" value="BROMO"/>
    <property type="match status" value="3"/>
</dbReference>
<dbReference type="Proteomes" id="UP000053890">
    <property type="component" value="Unassembled WGS sequence"/>
</dbReference>
<feature type="compositionally biased region" description="Low complexity" evidence="9">
    <location>
        <begin position="1556"/>
        <end position="1582"/>
    </location>
</feature>
<feature type="region of interest" description="Disordered" evidence="9">
    <location>
        <begin position="316"/>
        <end position="358"/>
    </location>
</feature>
<sequence>MGKGFVITNQKVSIAVGLNGRINTVWLHARSLTILGASLRLPTVVPLAFTHLPPAAPSLTQPDNIHTYPEMKRHIWRADNEGEEGELGIAIPSGCIVPTANASAAPTPGQPAGLDEYEPFTIAIEYEVLKPGLGVVVVGPDEANPARFPHVFTSSASDIAARTWVPCIDTPRERCSWDLELVVPRVLASAPPERKKRVGAGADEAGSGAGRNGASLDGLEPANEGGGSGEAAAAGAREAGEDSDDESDDDDEVDAEWPVTVVASGELVEQVVHPDRSDRVIWHFVQVTPVSVQQIAWAVGPFVVTEIRSGAKAKKARARAGAEGSDDKGVDDQQQQDDDDDDDDGATDGAARDDGPTLHALCLPGREAEMEYSVGVVRQAIEFYASTFGSYPFVSFTVAFVDSLASGAPTFHSAGLALVASDVLHPQSVIDQAYETRHLLAHAAAVQWSGVNLVPRTASDSWLVIGIALHMTGRFVRHLWGMNEFRFRLKKDMNRCVEQDIQFEPICVPARLTLPEPTQMQFVALKAPLVLHILDKHLRKAGTSLGLDKVLPKLFLDAIAGELANQGNSLSTTSFMRTCRKACGGSSEALKVFFDQWVYGSGCPTFEIQANFNRKRMAVELNVTQRCYAYAWAQKAPWEAQGHLRPIPLFDGQMTIRIHEADGTPYEHVLSLAETFKRHEVPFNTKYKRVRRNTKRYQARQAAATAAALGDAEAAEDMGLIDVGFSLGMWEDERERDRWRVVDWSEEDDATMSQATYEWIRIDADLEWICIVKFTQPDFMWVSQLQRDRDVVAQLEAIHALSSIPSPIVSANLCKTVLVSNYFFRIRMEAALALISCATAQQDYLGLFHLFKIFQTWYCFEPDVETKDPFGFRCIPKTNDFSDFTLYFLKKAVLTAVSMVRDEHGQTPPVIQQFLVDLLTYNDNLGNKYSDAHYITSIMHALSHALVNVLPRAESELLTEVDANENLIPAVQEVERYLSADRLVPSYHNVVTVAGIEFKLKLTLASLIPEDRMSLFNYTRDGNYPPVRMAAFDALLLLNPLQDVMPLVRYLFAVMRDDSSRLVQRRLAQSVLESLPILVAVQDLAPPDPGASDGAAGGGDAKKERDELANVLKSLRKKPGRSMNYRTSLLQTLTHPDVDPEVRLCCLKICEATVRPEAEPMPKMRFRLPPTPAAIPSIPSEPAPPPTPGSFHKLKLGGPSTPRFAVQDPHDYGALEPAYDPYGGAYEPAPAVVHPPPVVQPPSAPKPKKDRAPKLPKAMPAQAGGMSGPEVTACRAVLKKLHKAPSAFMFKKPVDPVKTGAVDYYDRIASPMDLSTLGAKLAAGVYADRYAFRDDFKLIVANAKQYNGAESPIGALADDLDALFESQWARIEATLARFQPGAPPPTHHSHANPHPHQQQPHHSHHQPPPPPPPAPAPTYAVPAPPAPAPAGSHKIKLVTRQVPAPPPPLVPAHAPPAPPVHAPPSSTPSVSLKLKAPAPPPPPPPFQPDAATLPSLPPIPSAAPRPPPPPPPAPAPAPASAAPSPAPAPELQRTPSAAPAVPPPPAHLPPIPAPAPVVAAAPSSAPSQPTSASPAPASSAPAAPAPPKPTLKFKLGGASVTEAAGATPRPAKTTSFSPEVSYSPAGSPYGGDWDGGVAGGSKPKRKESIKAQQKMKAPINYAEPPDFEDDEADTVAVAHSAAPVAYGVPQRPEILNTPKPPYPTKWVNPDEPVDMAKARQVLAKVKNLREAFFFQYPVEAVGPLATYYDEIEHPMDLDTLTRRLEAGVYASYAHLFGDFDLIVANCERFNTPNTEPIWHVHILDRAWRTEWEKANKLSYNTKRSLGGMLKRLMNTSPTAGVAAPFMVPIKDLVAQVPNYFDFIPPDQARDLIMIRRKLENDEYATIDAFVADFDLMINNCYRFNGTESHVSVSGRALSDAFHENIKRIRIESGKQAKRAGSSAQGGPSKKQKF</sequence>
<feature type="domain" description="Bromo" evidence="10">
    <location>
        <begin position="1837"/>
        <end position="1911"/>
    </location>
</feature>
<dbReference type="PRINTS" id="PR00503">
    <property type="entry name" value="BROMODOMAIN"/>
</dbReference>
<feature type="compositionally biased region" description="Pro residues" evidence="9">
    <location>
        <begin position="1477"/>
        <end position="1487"/>
    </location>
</feature>
<dbReference type="GO" id="GO:0000976">
    <property type="term" value="F:transcription cis-regulatory region binding"/>
    <property type="evidence" value="ECO:0007669"/>
    <property type="project" value="TreeGrafter"/>
</dbReference>
<evidence type="ECO:0000256" key="8">
    <source>
        <dbReference type="PROSITE-ProRule" id="PRU00035"/>
    </source>
</evidence>
<dbReference type="InterPro" id="IPR001487">
    <property type="entry name" value="Bromodomain"/>
</dbReference>
<comment type="similarity">
    <text evidence="2">Belongs to the TAF2 family.</text>
</comment>
<dbReference type="Gene3D" id="1.20.920.10">
    <property type="entry name" value="Bromodomain-like"/>
    <property type="match status" value="3"/>
</dbReference>
<feature type="domain" description="Bromo" evidence="10">
    <location>
        <begin position="1282"/>
        <end position="1354"/>
    </location>
</feature>
<evidence type="ECO:0000256" key="9">
    <source>
        <dbReference type="SAM" id="MobiDB-lite"/>
    </source>
</evidence>
<comment type="subcellular location">
    <subcellularLocation>
        <location evidence="1">Nucleus</location>
    </subcellularLocation>
</comment>
<feature type="compositionally biased region" description="Pro residues" evidence="9">
    <location>
        <begin position="1172"/>
        <end position="1188"/>
    </location>
</feature>